<organism evidence="2 3">
    <name type="scientific">Dendroctonus ponderosae</name>
    <name type="common">Mountain pine beetle</name>
    <dbReference type="NCBI Taxonomy" id="77166"/>
    <lineage>
        <taxon>Eukaryota</taxon>
        <taxon>Metazoa</taxon>
        <taxon>Ecdysozoa</taxon>
        <taxon>Arthropoda</taxon>
        <taxon>Hexapoda</taxon>
        <taxon>Insecta</taxon>
        <taxon>Pterygota</taxon>
        <taxon>Neoptera</taxon>
        <taxon>Endopterygota</taxon>
        <taxon>Coleoptera</taxon>
        <taxon>Polyphaga</taxon>
        <taxon>Cucujiformia</taxon>
        <taxon>Curculionidae</taxon>
        <taxon>Scolytinae</taxon>
        <taxon>Dendroctonus</taxon>
    </lineage>
</organism>
<name>A0AAR5PJY7_DENPD</name>
<evidence type="ECO:0000313" key="3">
    <source>
        <dbReference type="Proteomes" id="UP000019118"/>
    </source>
</evidence>
<keyword evidence="3" id="KW-1185">Reference proteome</keyword>
<reference evidence="3" key="1">
    <citation type="journal article" date="2013" name="Genome Biol.">
        <title>Draft genome of the mountain pine beetle, Dendroctonus ponderosae Hopkins, a major forest pest.</title>
        <authorList>
            <person name="Keeling C.I."/>
            <person name="Yuen M.M."/>
            <person name="Liao N.Y."/>
            <person name="Docking T.R."/>
            <person name="Chan S.K."/>
            <person name="Taylor G.A."/>
            <person name="Palmquist D.L."/>
            <person name="Jackman S.D."/>
            <person name="Nguyen A."/>
            <person name="Li M."/>
            <person name="Henderson H."/>
            <person name="Janes J.K."/>
            <person name="Zhao Y."/>
            <person name="Pandoh P."/>
            <person name="Moore R."/>
            <person name="Sperling F.A."/>
            <person name="Huber D.P."/>
            <person name="Birol I."/>
            <person name="Jones S.J."/>
            <person name="Bohlmann J."/>
        </authorList>
    </citation>
    <scope>NUCLEOTIDE SEQUENCE</scope>
</reference>
<evidence type="ECO:0000313" key="2">
    <source>
        <dbReference type="EnsemblMetazoa" id="XP_019761349.1"/>
    </source>
</evidence>
<feature type="compositionally biased region" description="Polar residues" evidence="1">
    <location>
        <begin position="525"/>
        <end position="534"/>
    </location>
</feature>
<feature type="compositionally biased region" description="Polar residues" evidence="1">
    <location>
        <begin position="29"/>
        <end position="47"/>
    </location>
</feature>
<protein>
    <submittedName>
        <fullName evidence="2">Uncharacterized protein</fullName>
    </submittedName>
</protein>
<dbReference type="EnsemblMetazoa" id="XM_019905790.1">
    <property type="protein sequence ID" value="XP_019761349.1"/>
    <property type="gene ID" value="LOC109538530"/>
</dbReference>
<feature type="region of interest" description="Disordered" evidence="1">
    <location>
        <begin position="29"/>
        <end position="77"/>
    </location>
</feature>
<feature type="compositionally biased region" description="Polar residues" evidence="1">
    <location>
        <begin position="1107"/>
        <end position="1123"/>
    </location>
</feature>
<sequence>MLNSKEVAKSQMESNRSYLHDRFSLVPKGTSTPVNSHGFASQTQLSPAASAKQGTPRRYSLSALSTPSTSRSTPRYQQCQGPLLTSLNYKDNVSMYEETKSCGLAKRIVLYNEEAEEERRVTHQQRYNGLGLFPVVHLFKQQSPVLGPSLKRVKVKLSSPEYLRLCPPEEKRKLLKDMTKPQPAFKRQISLPSHSSTPDIGTKSVLDALKEISRKRIHSEEEHDFPEEWGKRMKTHIPNGAATPTSKRARADSPLEESPTSPTLRQTKKKICVYDEFTASKSSSDLSTLLNFEPPRIKRKTISTSTESLIAPKHVKLVNVETQTIIPVSESKPEPPAPVSVQEDSRTKHANSSIKVFDDARLDRIRKSRLAALMGNLAGKDAALPLKQLVEDEQTSQTVEQDKPKTTENTTPAAPKAPLVSSLAPATRSSSPLPVKQDRHVHFNVPAPITSQAEPLSVPTSITPAAVGPAKTPTSSQPTFSINFADSKAKADLPASSSAFASPVSTKVPTESLNASTPLALSFSKPSLSTSNASEKLPSTPPVISKKTSPSKPGGFKFDLKAPAATPPTTSQNSLALPSADSFIFNKPEQKALSFGNEAQSNAGFGLATATNSFNTAPAPITPAFNFGTSTNDLKFGNFASKSPAAGSVPTTSDSDGQRLSFAAPAAAQNSVKLVPSTGFGGSVPASTAPLFGANQTSGFGAPTVSSTANSSKFGFGSNQTSNAFPSATSVVSFGTTTPASTFGNVDATNFGAPATTLVSFGASSVPPSASFGAPSTTHPSNAFGVANTLSASKSFGAPSATLASNAFGVPNKTSALSPFGAPSATAAASAFATPTTTAAGFGASSFNMPTFSTSQSAFGAPKLTPSVTAFGDVTLAVSPALNSSNMLGKTTQAPMFGSGTNSAFGAPVQPSSSVFGAAATKSSNPPPPYGTSVFSAQSGTSAPAFKANSTPAFSFGANKTENAFGASTTTTPSVFGAPTSFTSTSGFGSGAPTFGTTTTPSTFGAAPAPSFGQTDNKPAFTFGGADAKPSSIFGSGSANSFGKPANTASTGFGSTGSNVFGSSNPASTVNTQQPAGGFNFGSNALPTSTPFAFGPRGSTEPAKPSFSFTGQSPATFGSSSVQAPPFGGAASTPNFSVVGAAPQQPGVFNIGTGSGVKQRAQLRAKRRT</sequence>
<reference evidence="2" key="2">
    <citation type="submission" date="2024-08" db="UniProtKB">
        <authorList>
            <consortium name="EnsemblMetazoa"/>
        </authorList>
    </citation>
    <scope>IDENTIFICATION</scope>
</reference>
<feature type="region of interest" description="Disordered" evidence="1">
    <location>
        <begin position="235"/>
        <end position="264"/>
    </location>
</feature>
<feature type="region of interest" description="Disordered" evidence="1">
    <location>
        <begin position="329"/>
        <end position="352"/>
    </location>
</feature>
<proteinExistence type="predicted"/>
<feature type="compositionally biased region" description="Low complexity" evidence="1">
    <location>
        <begin position="60"/>
        <end position="75"/>
    </location>
</feature>
<dbReference type="GeneID" id="109538530"/>
<accession>A0AAR5PJY7</accession>
<feature type="region of interest" description="Disordered" evidence="1">
    <location>
        <begin position="392"/>
        <end position="436"/>
    </location>
</feature>
<dbReference type="Proteomes" id="UP000019118">
    <property type="component" value="Unassembled WGS sequence"/>
</dbReference>
<feature type="region of interest" description="Disordered" evidence="1">
    <location>
        <begin position="1098"/>
        <end position="1169"/>
    </location>
</feature>
<dbReference type="AlphaFoldDB" id="A0AAR5PJY7"/>
<feature type="region of interest" description="Disordered" evidence="1">
    <location>
        <begin position="525"/>
        <end position="574"/>
    </location>
</feature>
<evidence type="ECO:0000256" key="1">
    <source>
        <dbReference type="SAM" id="MobiDB-lite"/>
    </source>
</evidence>
<dbReference type="KEGG" id="dpa:109538530"/>